<feature type="compositionally biased region" description="Polar residues" evidence="1">
    <location>
        <begin position="1536"/>
        <end position="1553"/>
    </location>
</feature>
<gene>
    <name evidence="2" type="ORF">Bpfe_005117</name>
</gene>
<feature type="region of interest" description="Disordered" evidence="1">
    <location>
        <begin position="2327"/>
        <end position="2394"/>
    </location>
</feature>
<feature type="compositionally biased region" description="Basic and acidic residues" evidence="1">
    <location>
        <begin position="2243"/>
        <end position="2255"/>
    </location>
</feature>
<feature type="region of interest" description="Disordered" evidence="1">
    <location>
        <begin position="3251"/>
        <end position="3275"/>
    </location>
</feature>
<protein>
    <submittedName>
        <fullName evidence="2">Uncharacterized protein</fullName>
    </submittedName>
</protein>
<feature type="compositionally biased region" description="Basic and acidic residues" evidence="1">
    <location>
        <begin position="2210"/>
        <end position="2228"/>
    </location>
</feature>
<feature type="compositionally biased region" description="Polar residues" evidence="1">
    <location>
        <begin position="771"/>
        <end position="787"/>
    </location>
</feature>
<feature type="compositionally biased region" description="Basic and acidic residues" evidence="1">
    <location>
        <begin position="1485"/>
        <end position="1511"/>
    </location>
</feature>
<feature type="compositionally biased region" description="Polar residues" evidence="1">
    <location>
        <begin position="2489"/>
        <end position="2500"/>
    </location>
</feature>
<reference evidence="2" key="1">
    <citation type="journal article" date="2023" name="PLoS Negl. Trop. Dis.">
        <title>A genome sequence for Biomphalaria pfeifferi, the major vector snail for the human-infecting parasite Schistosoma mansoni.</title>
        <authorList>
            <person name="Bu L."/>
            <person name="Lu L."/>
            <person name="Laidemitt M.R."/>
            <person name="Zhang S.M."/>
            <person name="Mutuku M."/>
            <person name="Mkoji G."/>
            <person name="Steinauer M."/>
            <person name="Loker E.S."/>
        </authorList>
    </citation>
    <scope>NUCLEOTIDE SEQUENCE</scope>
    <source>
        <strain evidence="2">KasaAsao</strain>
    </source>
</reference>
<feature type="compositionally biased region" description="Basic and acidic residues" evidence="1">
    <location>
        <begin position="2168"/>
        <end position="2180"/>
    </location>
</feature>
<reference evidence="2" key="2">
    <citation type="submission" date="2023-04" db="EMBL/GenBank/DDBJ databases">
        <authorList>
            <person name="Bu L."/>
            <person name="Lu L."/>
            <person name="Laidemitt M.R."/>
            <person name="Zhang S.M."/>
            <person name="Mutuku M."/>
            <person name="Mkoji G."/>
            <person name="Steinauer M."/>
            <person name="Loker E.S."/>
        </authorList>
    </citation>
    <scope>NUCLEOTIDE SEQUENCE</scope>
    <source>
        <strain evidence="2">KasaAsao</strain>
        <tissue evidence="2">Whole Snail</tissue>
    </source>
</reference>
<feature type="compositionally biased region" description="Basic and acidic residues" evidence="1">
    <location>
        <begin position="1152"/>
        <end position="1173"/>
    </location>
</feature>
<feature type="region of interest" description="Disordered" evidence="1">
    <location>
        <begin position="3441"/>
        <end position="3471"/>
    </location>
</feature>
<feature type="compositionally biased region" description="Basic and acidic residues" evidence="1">
    <location>
        <begin position="2350"/>
        <end position="2377"/>
    </location>
</feature>
<feature type="region of interest" description="Disordered" evidence="1">
    <location>
        <begin position="2888"/>
        <end position="2921"/>
    </location>
</feature>
<feature type="region of interest" description="Disordered" evidence="1">
    <location>
        <begin position="1152"/>
        <end position="1177"/>
    </location>
</feature>
<feature type="region of interest" description="Disordered" evidence="1">
    <location>
        <begin position="752"/>
        <end position="787"/>
    </location>
</feature>
<feature type="region of interest" description="Disordered" evidence="1">
    <location>
        <begin position="2158"/>
        <end position="2261"/>
    </location>
</feature>
<feature type="compositionally biased region" description="Polar residues" evidence="1">
    <location>
        <begin position="1432"/>
        <end position="1453"/>
    </location>
</feature>
<keyword evidence="3" id="KW-1185">Reference proteome</keyword>
<name>A0AAD8C387_BIOPF</name>
<evidence type="ECO:0000313" key="3">
    <source>
        <dbReference type="Proteomes" id="UP001233172"/>
    </source>
</evidence>
<feature type="region of interest" description="Disordered" evidence="1">
    <location>
        <begin position="2485"/>
        <end position="2517"/>
    </location>
</feature>
<feature type="compositionally biased region" description="Polar residues" evidence="1">
    <location>
        <begin position="3446"/>
        <end position="3471"/>
    </location>
</feature>
<dbReference type="Proteomes" id="UP001233172">
    <property type="component" value="Unassembled WGS sequence"/>
</dbReference>
<accession>A0AAD8C387</accession>
<evidence type="ECO:0000256" key="1">
    <source>
        <dbReference type="SAM" id="MobiDB-lite"/>
    </source>
</evidence>
<dbReference type="EMBL" id="JASAOG010000013">
    <property type="protein sequence ID" value="KAK0065684.1"/>
    <property type="molecule type" value="Genomic_DNA"/>
</dbReference>
<feature type="region of interest" description="Disordered" evidence="1">
    <location>
        <begin position="1431"/>
        <end position="1553"/>
    </location>
</feature>
<feature type="compositionally biased region" description="Polar residues" evidence="1">
    <location>
        <begin position="2229"/>
        <end position="2242"/>
    </location>
</feature>
<feature type="region of interest" description="Disordered" evidence="1">
    <location>
        <begin position="3097"/>
        <end position="3199"/>
    </location>
</feature>
<feature type="compositionally biased region" description="Basic and acidic residues" evidence="1">
    <location>
        <begin position="3104"/>
        <end position="3119"/>
    </location>
</feature>
<feature type="compositionally biased region" description="Basic and acidic residues" evidence="1">
    <location>
        <begin position="2902"/>
        <end position="2921"/>
    </location>
</feature>
<comment type="caution">
    <text evidence="2">The sequence shown here is derived from an EMBL/GenBank/DDBJ whole genome shotgun (WGS) entry which is preliminary data.</text>
</comment>
<feature type="compositionally biased region" description="Basic and acidic residues" evidence="1">
    <location>
        <begin position="486"/>
        <end position="502"/>
    </location>
</feature>
<feature type="region of interest" description="Disordered" evidence="1">
    <location>
        <begin position="477"/>
        <end position="508"/>
    </location>
</feature>
<feature type="region of interest" description="Disordered" evidence="1">
    <location>
        <begin position="3493"/>
        <end position="3512"/>
    </location>
</feature>
<organism evidence="2 3">
    <name type="scientific">Biomphalaria pfeifferi</name>
    <name type="common">Bloodfluke planorb</name>
    <name type="synonym">Freshwater snail</name>
    <dbReference type="NCBI Taxonomy" id="112525"/>
    <lineage>
        <taxon>Eukaryota</taxon>
        <taxon>Metazoa</taxon>
        <taxon>Spiralia</taxon>
        <taxon>Lophotrochozoa</taxon>
        <taxon>Mollusca</taxon>
        <taxon>Gastropoda</taxon>
        <taxon>Heterobranchia</taxon>
        <taxon>Euthyneura</taxon>
        <taxon>Panpulmonata</taxon>
        <taxon>Hygrophila</taxon>
        <taxon>Lymnaeoidea</taxon>
        <taxon>Planorbidae</taxon>
        <taxon>Biomphalaria</taxon>
    </lineage>
</organism>
<evidence type="ECO:0000313" key="2">
    <source>
        <dbReference type="EMBL" id="KAK0065684.1"/>
    </source>
</evidence>
<feature type="compositionally biased region" description="Basic residues" evidence="1">
    <location>
        <begin position="1454"/>
        <end position="1463"/>
    </location>
</feature>
<feature type="region of interest" description="Disordered" evidence="1">
    <location>
        <begin position="221"/>
        <end position="322"/>
    </location>
</feature>
<feature type="compositionally biased region" description="Polar residues" evidence="1">
    <location>
        <begin position="259"/>
        <end position="275"/>
    </location>
</feature>
<proteinExistence type="predicted"/>
<sequence>MHIREIPFSQMCSYSRRVETGNTHTMYQCAYYISPPKHHLSISKGLGTEFALSDYARCKIPLRKTLGRILVKCNEAMSRMAFNLDEYIIDCLFPATGAPAQTFYPLFFTRIHLELWSDVLFHYTVAFTKLSVLICLPVMICMLVKKSLTVTGIKQKMSNNNVQSNVVDSVKNWYKDSILNTPCSLWFSKLIHHSKIWTTEYSDKIDNGSFFDAEETRIKTHSAKQKAEEKIQQKHSGRQGDQTRGPPVKKSAVDELQSKETSQISEVVTDSTCRSSTKDEVKKSVQSKQTSKKQSKKEDIKNKPFVGKGTGERNSKNKKVYSRTSPFEVDQLTEMCVCRKQVQDNIFSSETFYKDAKSADKINHANLVAPLHETTATLVQANTSEKHLVIEAVTGRQRPLEIILRKSRSSLDVDEATSDLMIGDMNSIREKYTKHILISGDSAKPVATINTRPIHENSAHVFQKLVNTKVIGQLQKGAVKPQPKKIRPENRHVEQQTEKNPLREQLQQTDEIEDDMHSEELSERQIDVKIQEKPQLVNKHLEFKQCKHAMQLTGPRAPTTSMFHWKSRQGGQLQKHQLSETIKESKAADLRLNLSFGETKNTKVFSPTRSGTILEPSGRNTQEISNIVLLISHEPLLNKYLLGSSKDILSTNINREHNHISNDIIKSCRCVEDDISGYAAESKDHVGSSKSECNGSSETLFNVSPCYNELTSEPLQDSIADERTSERSSHTYQIGYSHSYISYTYSSVSSLPPKPIIKTQQRDSDEDESSENVTYTLDSADSSSSDVRITNKEYRHVNGPSSKVLGGKPPMGKQKTLPEKHLCQFKPIKTFPSETKECNAKFNRERPIEQKKVSGHNKSVLETRGHQEEVTDAPTSESTVTRALSDRSYQSIFGCKLPRRIIPKDNTLNVRYNQEKQNQFKGPSKTAGYHLKGETILKQNVVVCRPSSKPLTGQLKHPDELSVGTTTADVFNCLIDSADKLNTIYTLAKVRSHVCAGVIRNKLNNTKFHPYVIPTPPDKVPKLRTVFNNQPSKTLHKPSVDHIPSSENRKLPKVKNAAFNCKERFIGLKPLRAPTGSKTHKQESALKEKKLTLVSKKICFKTNPRLLQQRPAMSRVKIPPTIPENVEKLNWPTNYRWEKNYESKTKRSNALEDRRLFKQDEKATETKAQKSEPIKALSNVNKTLESYDNDQARKDPTNLTSISKLVFRNREISKNVCMIESLQPDISNEMTQKERQKEHDKTIKTEIETPLNTVIEDKMNDTQRVPTPTLSYVDWSLADQRKEMSKGRKLNNETPDLSCLRNIHSLDDLSALSKSNIQDVNIPQKSSFRVIKTSQENETPPDDAPQKTTWASSLILNNPKSKTDKEHFLTNNQCKSIINEKSTLSTTFWTSNVDVTPMYSPPCLHRREHSLLGSDKQTLVSDTFDQMKQKSTHFPQTHLSESQSVNIETAKQVKTNKRQRPSRIPRYIQLQRSSRDKASVSLMNPDEKRADCNNIVDAKKIDASENKRTEKNNSPPSPKLHLPANKLKTQSELKVSKSPRSPSQGSHNISFRNSDSGLKSVLPLLMDRVQDSIIIITPEKKVKNLNLIMNKCNKMLNTLENSSETGLLMKKTEYLERKKIGEIEFHQRNVDKNNDSVPRKCSQCALATVEECNEVKEAPNKSLHDAAMQIPRLGESHVCEELKNKDIDKFDETSLWKDKKQLCTICSPESCRLCGTHTAENVTCDMRNVDLKTSHQQYTMKMSENLVSCRKLIQTPKQNEAAVETTNAQTTANLRELGGSKQAEHISARQSVSNRSVPSNIHSIYNNTMEQIGNCSEQKVKPNESYPIQNCSYSSPCINITNAALNASSENKLKKASNKSGRLSGIPRLKKQADKNRVTTSKMTPDKCTQERAAELPVKVLTCEDYCMISRDSEVSMGEKSLSKKQSIQSNERDNIKTQASFFKPKIKEKIFQKENRKNPSLRTNVTFRNGKKMKTSEDAHEQSVSTKNHEIISKRKLPKYCRILEKKYTIQLDTAKPTASYPVCGSLESQSLNNTSCERTENYVFINKTEGSKTKKNRSESLFKLHSKKFIKDEMLLPHPKRRPEDLEKRRTKYHAMLPATKWRTDAHQTMCRQKANTKILDRLMNQYNDSYANTKVSHQNDLRPNSPKGILEKKTENLLRGKASHKSRDPLGEQEPKKTKPTKTKATNQKIAKKVHDARTRKARNHKGKPEKSRTLHEILHLKELPTQDSNASRGSSHQASLKDEKKSRESVKKHNQQKQMFFSDQSPMKVSTKLTKKNVSALSVSTKSDIIERKVKRQTHADEDLQTLDNHKIKQKASSLRKVMAGSSNEHNSRECDRSTTMPTTEADMHVSPKPDKKPSEKKIDFQRTEKEETVTEADNGNNDKPSFGQEILSSEPIQKLLKDIHTNEQDALIQRLKLWIQQRQSHSDNESMASTDTVIGREIEHLLKIRINSLDPNKRKQMYYSTAHPIMEPLDRILEEEEKSQTTAAAAQSDVNDTAKERHRKATVASKEEHSRHFFKGERYFRKATTSMDLKKTRFRRPGYRSGLHVRDARIRLFNQIAATEALYQEFKKMREQQFGYYESSDKLSLDAVSEDRRERTAKKGQNEAFTESDAIDLEGSPNLSTKADRNTSRFEHYNVFTSRYYNRDGWEKNDLARHYPSASTVSCFEVGATYAASAGHDVPVQTSSQIVYKKRGKRDESLRSLPGDLLMASSTYSGPWSPVSRGQLSDFMKTIDLGHANRSYNFFSQDVHTRRDGKDDKCSNSSAEIILSWLARTPDIDISVDRGAVRKENSPGMTRGDNSNTSVSMPLALATTDEVITDETSSPWLENLRKKSVSPLNLKDLDCSLATQCVSFRTKARQVSNMTDNLNTWPVVKSVLRSSTKAEADAANPQSALEKEKRTYGHSNHKLDRSGRKLDYTSENRNLKKDSGVVFSRKEQNESFNNRLGKNRQSKLTYNSTKRQQSFMLECIHPPRLNSAITHTSYSGITSKCFGAPMDRLELADDECTGAVNYPNSFITLSPSNHGANEVLESRGSLISWSNDCTTRELFFDSPETSPSATKKNMTADCAGEITKVGKAELSLECHMSAQAASCSERQGTEETKKSGKSDESTVSRASLDWYKPSTLNNDVSSRAPGPESSFKINGSDQIGARSSFLNTEGDSCPAVESDAPLESLTSSAGKREHGTHTNDTADAGLTVESNEALHMKEKHTIRSSREHEILHFASREVNWKTCEYSNETLNSNYHESQRKKPSCHIQHSNSRPVYPRSDITGDVVVRDITTSSLCSTARGRNEPCQYRHTVNVYNCESDKINLSKVELDGIDTHDATRRHQEYRNAIGGLKRDRKTFMEDVLSKKSTFSKYELRDRGKYCSFTYTPEVNRGHGFSSGGVLSTPGSSKSLRQASDLGLVSRTGYRYKTLTTDLTDLDIASDRERHKRISHNQGEPLSSIPTRTGRSTLPTMSNFITSQRDSLEHSYYDKLLTRESQFDDISDPSDPSTSSRQRSKHTTGFSYLYSANVDSGIGLDNSAGRMAQTSTVIRTRRPQRHTMVGQIVKMFEKRLQFKPVLDYGQ</sequence>